<proteinExistence type="predicted"/>
<comment type="caution">
    <text evidence="1">The sequence shown here is derived from an EMBL/GenBank/DDBJ whole genome shotgun (WGS) entry which is preliminary data.</text>
</comment>
<protein>
    <submittedName>
        <fullName evidence="1">Uncharacterized protein</fullName>
    </submittedName>
</protein>
<accession>A0A1J5PW39</accession>
<organism evidence="1">
    <name type="scientific">mine drainage metagenome</name>
    <dbReference type="NCBI Taxonomy" id="410659"/>
    <lineage>
        <taxon>unclassified sequences</taxon>
        <taxon>metagenomes</taxon>
        <taxon>ecological metagenomes</taxon>
    </lineage>
</organism>
<reference evidence="1" key="1">
    <citation type="submission" date="2016-10" db="EMBL/GenBank/DDBJ databases">
        <title>Sequence of Gallionella enrichment culture.</title>
        <authorList>
            <person name="Poehlein A."/>
            <person name="Muehling M."/>
            <person name="Daniel R."/>
        </authorList>
    </citation>
    <scope>NUCLEOTIDE SEQUENCE</scope>
</reference>
<dbReference type="AlphaFoldDB" id="A0A1J5PW39"/>
<dbReference type="EMBL" id="MLJW01005688">
    <property type="protein sequence ID" value="OIQ67813.1"/>
    <property type="molecule type" value="Genomic_DNA"/>
</dbReference>
<name>A0A1J5PW39_9ZZZZ</name>
<evidence type="ECO:0000313" key="1">
    <source>
        <dbReference type="EMBL" id="OIQ67813.1"/>
    </source>
</evidence>
<gene>
    <name evidence="1" type="ORF">GALL_506060</name>
</gene>
<sequence>MVIAALRVGFVRRAGFATHIIALHIAKRGGAVRHHVAQHNAQFFRGRLGNDARPHHRMLYLQKGRLHQSAAIEHRGIGRRQMQRANRDAMAIGNCHRRKIRPVRRNLRPHARRLDQFHGRGIQQPQRLQKRLLLHATDQRCNPRRADVGAFLDDIRHRKLRAIIVEVVDLELAPDQRPLGVDHRLRRDQAKIQRLPNVKDLEGRAQLVQPLHRTVEQRAVRRIALHQRRRAVVGVKIGQRGHGDNLAGVGIHQDTRRALGVHHLHAGVQHFAHCRLHRQVNRQLQWLARVRRITQRVVKAFFDPRHADQLCRIDAFAAKSRAAKDMRRQMPVRIQPHIARPEQQPRIADIMHGLHLLG</sequence>